<dbReference type="InterPro" id="IPR051539">
    <property type="entry name" value="T4SS-coupling_protein"/>
</dbReference>
<gene>
    <name evidence="9" type="ORF">B9Q17_00120</name>
</gene>
<keyword evidence="4 7" id="KW-1133">Transmembrane helix</keyword>
<evidence type="ECO:0000313" key="9">
    <source>
        <dbReference type="EMBL" id="OZC34941.1"/>
    </source>
</evidence>
<dbReference type="Pfam" id="PF12696">
    <property type="entry name" value="TraG-D_C"/>
    <property type="match status" value="1"/>
</dbReference>
<comment type="caution">
    <text evidence="9">The sequence shown here is derived from an EMBL/GenBank/DDBJ whole genome shotgun (WGS) entry which is preliminary data.</text>
</comment>
<proteinExistence type="predicted"/>
<feature type="compositionally biased region" description="Basic and acidic residues" evidence="6">
    <location>
        <begin position="761"/>
        <end position="775"/>
    </location>
</feature>
<feature type="compositionally biased region" description="Acidic residues" evidence="6">
    <location>
        <begin position="711"/>
        <end position="722"/>
    </location>
</feature>
<evidence type="ECO:0000256" key="1">
    <source>
        <dbReference type="ARBA" id="ARBA00004651"/>
    </source>
</evidence>
<feature type="transmembrane region" description="Helical" evidence="7">
    <location>
        <begin position="119"/>
        <end position="141"/>
    </location>
</feature>
<feature type="compositionally biased region" description="Basic residues" evidence="6">
    <location>
        <begin position="727"/>
        <end position="741"/>
    </location>
</feature>
<organism evidence="9 10">
    <name type="scientific">Marinobacter vinifirmus</name>
    <dbReference type="NCBI Taxonomy" id="355591"/>
    <lineage>
        <taxon>Bacteria</taxon>
        <taxon>Pseudomonadati</taxon>
        <taxon>Pseudomonadota</taxon>
        <taxon>Gammaproteobacteria</taxon>
        <taxon>Pseudomonadales</taxon>
        <taxon>Marinobacteraceae</taxon>
        <taxon>Marinobacter</taxon>
    </lineage>
</organism>
<dbReference type="EMBL" id="NEFY01000019">
    <property type="protein sequence ID" value="OZC34941.1"/>
    <property type="molecule type" value="Genomic_DNA"/>
</dbReference>
<dbReference type="InterPro" id="IPR027417">
    <property type="entry name" value="P-loop_NTPase"/>
</dbReference>
<dbReference type="SUPFAM" id="SSF52540">
    <property type="entry name" value="P-loop containing nucleoside triphosphate hydrolases"/>
    <property type="match status" value="1"/>
</dbReference>
<dbReference type="AlphaFoldDB" id="A0A7Z1DS35"/>
<name>A0A7Z1DS35_9GAMM</name>
<dbReference type="Gene3D" id="3.40.50.300">
    <property type="entry name" value="P-loop containing nucleotide triphosphate hydrolases"/>
    <property type="match status" value="2"/>
</dbReference>
<feature type="transmembrane region" description="Helical" evidence="7">
    <location>
        <begin position="74"/>
        <end position="92"/>
    </location>
</feature>
<dbReference type="InterPro" id="IPR032689">
    <property type="entry name" value="TraG-D_C"/>
</dbReference>
<feature type="compositionally biased region" description="Basic and acidic residues" evidence="6">
    <location>
        <begin position="606"/>
        <end position="638"/>
    </location>
</feature>
<dbReference type="PANTHER" id="PTHR37937:SF1">
    <property type="entry name" value="CONJUGATIVE TRANSFER: DNA TRANSPORT"/>
    <property type="match status" value="1"/>
</dbReference>
<accession>A0A7Z1DS35</accession>
<feature type="region of interest" description="Disordered" evidence="6">
    <location>
        <begin position="578"/>
        <end position="776"/>
    </location>
</feature>
<evidence type="ECO:0000256" key="6">
    <source>
        <dbReference type="SAM" id="MobiDB-lite"/>
    </source>
</evidence>
<keyword evidence="10" id="KW-1185">Reference proteome</keyword>
<sequence>MRGQTEMPTSQPEYAVLNWFGQVNYAMMEWTNDYWWPVWAGIVFIGCLISMAPLSTHHEQPFHQIVFVWIRKTILWLGAILLLLPFIMLYLYDMTTQKQLADSQQVWLQWFLNLAVQNWFTLFAAAASGWMIRFMLLRYALPAWSGILRKLRNTQTDDSPTDIRLEASRFNVKDFLPSKYYKKDAILVGLSEEDKPIHIPADTWYETNMQVIGPTRYGKGVIMGGLMDQAIRRGDCLFYIDPKKDKFAPHVMYQACKATGRKFYYLTLHDDGIGKWAPFSGGTDRDGLTRLETAFGLDFTGDPGTDYYKSQERKELEKAFRQTRQVEVLKRLMEETDANRINAELARWSNIESLCPKKGSGFSIEKALKEGAVVYVQGSLDDSVVKTATKIFIAELIQEARRLDKERKTHLTAVIDEVSFLASKTLAQALATAVGFRVNFVLAYQSQNDLLNIDDKSVNPKYVHQSINVNSQIKAVYGGADFETAEWAANLSGTIIKEVTRMEKTDISNTGGETWDNQRFVGAQEENYINTNMVLTLPPRVCVFVQPRHLASICFSSFVPVKDMKALDEYLEHKEKVYTPPAQPANVSDDETQENTGIDTVPEEFSAPKKKEEKPVSQAKPESKKPSDAEDSKNKQDDNVVQFRGKKATDKDSRPEPTKGIDNPEFFEDQESDKAKPKESAPTNPAGKPKQVSEEENKPDSAAEPTPAQLDDSEDDTSNDSDEAAKKREKNRARKAKQKAKKQAETENAAPEEEPVSQAKPEAEGKPNEVEKAKAAVELPDDFAMDFGGLNLKSDDKTMSLLNDLEEDEDK</sequence>
<evidence type="ECO:0000256" key="4">
    <source>
        <dbReference type="ARBA" id="ARBA00022989"/>
    </source>
</evidence>
<protein>
    <recommendedName>
        <fullName evidence="8">TraD/TraG TraM recognition site domain-containing protein</fullName>
    </recommendedName>
</protein>
<feature type="transmembrane region" description="Helical" evidence="7">
    <location>
        <begin position="34"/>
        <end position="54"/>
    </location>
</feature>
<dbReference type="GO" id="GO:0005886">
    <property type="term" value="C:plasma membrane"/>
    <property type="evidence" value="ECO:0007669"/>
    <property type="project" value="UniProtKB-SubCell"/>
</dbReference>
<evidence type="ECO:0000313" key="10">
    <source>
        <dbReference type="Proteomes" id="UP000216984"/>
    </source>
</evidence>
<keyword evidence="5 7" id="KW-0472">Membrane</keyword>
<feature type="domain" description="TraD/TraG TraM recognition site" evidence="8">
    <location>
        <begin position="410"/>
        <end position="512"/>
    </location>
</feature>
<evidence type="ECO:0000256" key="2">
    <source>
        <dbReference type="ARBA" id="ARBA00022475"/>
    </source>
</evidence>
<evidence type="ECO:0000256" key="7">
    <source>
        <dbReference type="SAM" id="Phobius"/>
    </source>
</evidence>
<dbReference type="PANTHER" id="PTHR37937">
    <property type="entry name" value="CONJUGATIVE TRANSFER: DNA TRANSPORT"/>
    <property type="match status" value="1"/>
</dbReference>
<reference evidence="9 10" key="1">
    <citation type="submission" date="2017-06" db="EMBL/GenBank/DDBJ databases">
        <title>Draft genome sequence of the halophilic bacterium Marinobacter vinifirmus FB1.</title>
        <authorList>
            <person name="Stepanov V.G."/>
            <person name="Roberts D.J."/>
            <person name="Fox G.E."/>
        </authorList>
    </citation>
    <scope>NUCLEOTIDE SEQUENCE [LARGE SCALE GENOMIC DNA]</scope>
    <source>
        <strain evidence="9 10">FB1</strain>
    </source>
</reference>
<dbReference type="Proteomes" id="UP000216984">
    <property type="component" value="Unassembled WGS sequence"/>
</dbReference>
<evidence type="ECO:0000256" key="5">
    <source>
        <dbReference type="ARBA" id="ARBA00023136"/>
    </source>
</evidence>
<keyword evidence="3 7" id="KW-0812">Transmembrane</keyword>
<feature type="compositionally biased region" description="Basic and acidic residues" evidence="6">
    <location>
        <begin position="647"/>
        <end position="659"/>
    </location>
</feature>
<evidence type="ECO:0000259" key="8">
    <source>
        <dbReference type="Pfam" id="PF12696"/>
    </source>
</evidence>
<comment type="subcellular location">
    <subcellularLocation>
        <location evidence="1">Cell membrane</location>
        <topology evidence="1">Multi-pass membrane protein</topology>
    </subcellularLocation>
</comment>
<keyword evidence="2" id="KW-1003">Cell membrane</keyword>
<feature type="compositionally biased region" description="Basic and acidic residues" evidence="6">
    <location>
        <begin position="691"/>
        <end position="701"/>
    </location>
</feature>
<evidence type="ECO:0000256" key="3">
    <source>
        <dbReference type="ARBA" id="ARBA00022692"/>
    </source>
</evidence>